<evidence type="ECO:0000256" key="1">
    <source>
        <dbReference type="ARBA" id="ARBA00023157"/>
    </source>
</evidence>
<dbReference type="InterPro" id="IPR000859">
    <property type="entry name" value="CUB_dom"/>
</dbReference>
<evidence type="ECO:0000313" key="3">
    <source>
        <dbReference type="EMBL" id="CAG5080964.1"/>
    </source>
</evidence>
<sequence>MDYPFNTECTNRFTSMSDGITFEFVNFETEVFHDSVVFQDARNEHYQFTGPFEKNKWNGARFSFNSSDVEVLFVSDANGEETGFNIKIIDGYEASNDIDALWPQFAADMPM</sequence>
<dbReference type="Pfam" id="PF00431">
    <property type="entry name" value="CUB"/>
    <property type="match status" value="1"/>
</dbReference>
<name>A0ABN7RM25_OIKDI</name>
<feature type="domain" description="CUB" evidence="2">
    <location>
        <begin position="2"/>
        <end position="87"/>
    </location>
</feature>
<reference evidence="3 4" key="1">
    <citation type="submission" date="2021-04" db="EMBL/GenBank/DDBJ databases">
        <authorList>
            <person name="Bliznina A."/>
        </authorList>
    </citation>
    <scope>NUCLEOTIDE SEQUENCE [LARGE SCALE GENOMIC DNA]</scope>
</reference>
<dbReference type="Gene3D" id="2.60.120.290">
    <property type="entry name" value="Spermadhesin, CUB domain"/>
    <property type="match status" value="1"/>
</dbReference>
<keyword evidence="1" id="KW-1015">Disulfide bond</keyword>
<keyword evidence="4" id="KW-1185">Reference proteome</keyword>
<gene>
    <name evidence="3" type="ORF">OKIOD_LOCUS1311</name>
</gene>
<accession>A0ABN7RM25</accession>
<evidence type="ECO:0000313" key="4">
    <source>
        <dbReference type="Proteomes" id="UP001158576"/>
    </source>
</evidence>
<protein>
    <submittedName>
        <fullName evidence="3">Oidioi.mRNA.OKI2018_I69.PAR.g9753.t1.cds</fullName>
    </submittedName>
</protein>
<dbReference type="EMBL" id="OU015568">
    <property type="protein sequence ID" value="CAG5080964.1"/>
    <property type="molecule type" value="Genomic_DNA"/>
</dbReference>
<organism evidence="3 4">
    <name type="scientific">Oikopleura dioica</name>
    <name type="common">Tunicate</name>
    <dbReference type="NCBI Taxonomy" id="34765"/>
    <lineage>
        <taxon>Eukaryota</taxon>
        <taxon>Metazoa</taxon>
        <taxon>Chordata</taxon>
        <taxon>Tunicata</taxon>
        <taxon>Appendicularia</taxon>
        <taxon>Copelata</taxon>
        <taxon>Oikopleuridae</taxon>
        <taxon>Oikopleura</taxon>
    </lineage>
</organism>
<dbReference type="SUPFAM" id="SSF49854">
    <property type="entry name" value="Spermadhesin, CUB domain"/>
    <property type="match status" value="1"/>
</dbReference>
<proteinExistence type="predicted"/>
<dbReference type="InterPro" id="IPR035914">
    <property type="entry name" value="Sperma_CUB_dom_sf"/>
</dbReference>
<evidence type="ECO:0000259" key="2">
    <source>
        <dbReference type="Pfam" id="PF00431"/>
    </source>
</evidence>
<dbReference type="Proteomes" id="UP001158576">
    <property type="component" value="Chromosome PAR"/>
</dbReference>